<feature type="transmembrane region" description="Helical" evidence="3">
    <location>
        <begin position="99"/>
        <end position="132"/>
    </location>
</feature>
<dbReference type="GO" id="GO:0043709">
    <property type="term" value="P:cell adhesion involved in single-species biofilm formation"/>
    <property type="evidence" value="ECO:0007669"/>
    <property type="project" value="TreeGrafter"/>
</dbReference>
<evidence type="ECO:0000256" key="3">
    <source>
        <dbReference type="SAM" id="Phobius"/>
    </source>
</evidence>
<protein>
    <recommendedName>
        <fullName evidence="1">diguanylate cyclase</fullName>
        <ecNumber evidence="1">2.7.7.65</ecNumber>
    </recommendedName>
</protein>
<keyword evidence="3" id="KW-0812">Transmembrane</keyword>
<dbReference type="InterPro" id="IPR000160">
    <property type="entry name" value="GGDEF_dom"/>
</dbReference>
<comment type="catalytic activity">
    <reaction evidence="2">
        <text>2 GTP = 3',3'-c-di-GMP + 2 diphosphate</text>
        <dbReference type="Rhea" id="RHEA:24898"/>
        <dbReference type="ChEBI" id="CHEBI:33019"/>
        <dbReference type="ChEBI" id="CHEBI:37565"/>
        <dbReference type="ChEBI" id="CHEBI:58805"/>
        <dbReference type="EC" id="2.7.7.65"/>
    </reaction>
</comment>
<dbReference type="GO" id="GO:0005886">
    <property type="term" value="C:plasma membrane"/>
    <property type="evidence" value="ECO:0007669"/>
    <property type="project" value="TreeGrafter"/>
</dbReference>
<keyword evidence="6" id="KW-1185">Reference proteome</keyword>
<dbReference type="EC" id="2.7.7.65" evidence="1"/>
<dbReference type="EMBL" id="QFFI01000004">
    <property type="protein sequence ID" value="PWG64862.1"/>
    <property type="molecule type" value="Genomic_DNA"/>
</dbReference>
<proteinExistence type="predicted"/>
<accession>A0A2U2N702</accession>
<feature type="transmembrane region" description="Helical" evidence="3">
    <location>
        <begin position="20"/>
        <end position="39"/>
    </location>
</feature>
<dbReference type="InterPro" id="IPR043128">
    <property type="entry name" value="Rev_trsase/Diguanyl_cyclase"/>
</dbReference>
<dbReference type="PROSITE" id="PS50887">
    <property type="entry name" value="GGDEF"/>
    <property type="match status" value="1"/>
</dbReference>
<feature type="transmembrane region" description="Helical" evidence="3">
    <location>
        <begin position="75"/>
        <end position="93"/>
    </location>
</feature>
<keyword evidence="3" id="KW-1133">Transmembrane helix</keyword>
<comment type="caution">
    <text evidence="5">The sequence shown here is derived from an EMBL/GenBank/DDBJ whole genome shotgun (WGS) entry which is preliminary data.</text>
</comment>
<evidence type="ECO:0000313" key="6">
    <source>
        <dbReference type="Proteomes" id="UP000245474"/>
    </source>
</evidence>
<dbReference type="NCBIfam" id="TIGR00254">
    <property type="entry name" value="GGDEF"/>
    <property type="match status" value="1"/>
</dbReference>
<dbReference type="InterPro" id="IPR050469">
    <property type="entry name" value="Diguanylate_Cyclase"/>
</dbReference>
<dbReference type="GO" id="GO:0052621">
    <property type="term" value="F:diguanylate cyclase activity"/>
    <property type="evidence" value="ECO:0007669"/>
    <property type="project" value="UniProtKB-EC"/>
</dbReference>
<dbReference type="OrthoDB" id="9812260at2"/>
<dbReference type="AlphaFoldDB" id="A0A2U2N702"/>
<dbReference type="InterPro" id="IPR029787">
    <property type="entry name" value="Nucleotide_cyclase"/>
</dbReference>
<dbReference type="SMART" id="SM00267">
    <property type="entry name" value="GGDEF"/>
    <property type="match status" value="1"/>
</dbReference>
<feature type="domain" description="GGDEF" evidence="4">
    <location>
        <begin position="199"/>
        <end position="324"/>
    </location>
</feature>
<dbReference type="PANTHER" id="PTHR45138">
    <property type="entry name" value="REGULATORY COMPONENTS OF SENSORY TRANSDUCTION SYSTEM"/>
    <property type="match status" value="1"/>
</dbReference>
<evidence type="ECO:0000313" key="5">
    <source>
        <dbReference type="EMBL" id="PWG64862.1"/>
    </source>
</evidence>
<name>A0A2U2N702_9GAMM</name>
<reference evidence="5 6" key="1">
    <citation type="submission" date="2018-05" db="EMBL/GenBank/DDBJ databases">
        <title>Spiribacter halobius sp. nov., a moderately halophilic bacterium isolated from marine solar saltern.</title>
        <authorList>
            <person name="Zheng W.-S."/>
            <person name="Lu D.-C."/>
            <person name="Du Z.-J."/>
        </authorList>
    </citation>
    <scope>NUCLEOTIDE SEQUENCE [LARGE SCALE GENOMIC DNA]</scope>
    <source>
        <strain evidence="5 6">E85</strain>
    </source>
</reference>
<organism evidence="5 6">
    <name type="scientific">Sediminicurvatus halobius</name>
    <dbReference type="NCBI Taxonomy" id="2182432"/>
    <lineage>
        <taxon>Bacteria</taxon>
        <taxon>Pseudomonadati</taxon>
        <taxon>Pseudomonadota</taxon>
        <taxon>Gammaproteobacteria</taxon>
        <taxon>Chromatiales</taxon>
        <taxon>Ectothiorhodospiraceae</taxon>
        <taxon>Sediminicurvatus</taxon>
    </lineage>
</organism>
<dbReference type="GO" id="GO:1902201">
    <property type="term" value="P:negative regulation of bacterial-type flagellum-dependent cell motility"/>
    <property type="evidence" value="ECO:0007669"/>
    <property type="project" value="TreeGrafter"/>
</dbReference>
<feature type="transmembrane region" description="Helical" evidence="3">
    <location>
        <begin position="45"/>
        <end position="63"/>
    </location>
</feature>
<dbReference type="Pfam" id="PF00990">
    <property type="entry name" value="GGDEF"/>
    <property type="match status" value="1"/>
</dbReference>
<keyword evidence="3" id="KW-0472">Membrane</keyword>
<sequence length="324" mass="34769">MPSDTNAARHALLLPERTRAAVLGVWALALLPFIVISLATGGRTAALAGAVALLPAAFLLIWYRISGHLPPPRYTVPAMLAINGVIAVSAAHLPHGPSYWIFPFLALNFTLMGLTVGGLTNLALIAAGTWNVSLWAGGAETFTFLKTTLLLFVFVLFIWRALEESWQQLDGLAHRDELTGLGNRRALRPALDRVAEGEGVASVLMIDLDRFKLLNDRHGHAAGDEVLVRLGGLLREHLRASDSAYRVGGDELLVLLPETPLDGARQLAQRLAEAVAAADFRIGERIGVSIGVAERLPGERVEHWLQRADADLYRGKSAAAGGGV</sequence>
<dbReference type="SUPFAM" id="SSF55073">
    <property type="entry name" value="Nucleotide cyclase"/>
    <property type="match status" value="1"/>
</dbReference>
<evidence type="ECO:0000259" key="4">
    <source>
        <dbReference type="PROSITE" id="PS50887"/>
    </source>
</evidence>
<dbReference type="Proteomes" id="UP000245474">
    <property type="component" value="Unassembled WGS sequence"/>
</dbReference>
<dbReference type="PANTHER" id="PTHR45138:SF9">
    <property type="entry name" value="DIGUANYLATE CYCLASE DGCM-RELATED"/>
    <property type="match status" value="1"/>
</dbReference>
<evidence type="ECO:0000256" key="1">
    <source>
        <dbReference type="ARBA" id="ARBA00012528"/>
    </source>
</evidence>
<dbReference type="RefSeq" id="WP_109676286.1">
    <property type="nucleotide sequence ID" value="NZ_CP086615.1"/>
</dbReference>
<evidence type="ECO:0000256" key="2">
    <source>
        <dbReference type="ARBA" id="ARBA00034247"/>
    </source>
</evidence>
<dbReference type="CDD" id="cd01949">
    <property type="entry name" value="GGDEF"/>
    <property type="match status" value="1"/>
</dbReference>
<feature type="transmembrane region" description="Helical" evidence="3">
    <location>
        <begin position="144"/>
        <end position="162"/>
    </location>
</feature>
<gene>
    <name evidence="5" type="ORF">DEM34_03445</name>
</gene>
<dbReference type="Gene3D" id="3.30.70.270">
    <property type="match status" value="1"/>
</dbReference>